<feature type="region of interest" description="Disordered" evidence="4">
    <location>
        <begin position="1106"/>
        <end position="1157"/>
    </location>
</feature>
<dbReference type="GO" id="GO:0006281">
    <property type="term" value="P:DNA repair"/>
    <property type="evidence" value="ECO:0007669"/>
    <property type="project" value="UniProtKB-KW"/>
</dbReference>
<evidence type="ECO:0000259" key="6">
    <source>
        <dbReference type="Pfam" id="PF16507"/>
    </source>
</evidence>
<dbReference type="InterPro" id="IPR032372">
    <property type="entry name" value="Blm10_N"/>
</dbReference>
<feature type="compositionally biased region" description="Basic and acidic residues" evidence="4">
    <location>
        <begin position="25"/>
        <end position="44"/>
    </location>
</feature>
<dbReference type="EMBL" id="FO082056">
    <property type="protein sequence ID" value="CCE79089.1"/>
    <property type="molecule type" value="Genomic_DNA"/>
</dbReference>
<feature type="compositionally biased region" description="Low complexity" evidence="4">
    <location>
        <begin position="1137"/>
        <end position="1150"/>
    </location>
</feature>
<evidence type="ECO:0000256" key="3">
    <source>
        <dbReference type="ARBA" id="ARBA00023204"/>
    </source>
</evidence>
<gene>
    <name evidence="8" type="primary">Piso0_001126</name>
    <name evidence="8" type="ORF">GNLVRS01_PISO0C11464g</name>
    <name evidence="9" type="ORF">GNLVRS01_PISO0D11531g</name>
</gene>
<dbReference type="InterPro" id="IPR032430">
    <property type="entry name" value="Blm10_mid"/>
</dbReference>
<feature type="compositionally biased region" description="Polar residues" evidence="4">
    <location>
        <begin position="1"/>
        <end position="11"/>
    </location>
</feature>
<dbReference type="eggNOG" id="KOG1851">
    <property type="taxonomic scope" value="Eukaryota"/>
</dbReference>
<dbReference type="GO" id="GO:0070628">
    <property type="term" value="F:proteasome binding"/>
    <property type="evidence" value="ECO:0007669"/>
    <property type="project" value="InterPro"/>
</dbReference>
<protein>
    <submittedName>
        <fullName evidence="8">Piso0_001126 protein</fullName>
    </submittedName>
</protein>
<dbReference type="PANTHER" id="PTHR32170:SF3">
    <property type="entry name" value="PROTEASOME ACTIVATOR COMPLEX SUBUNIT 4"/>
    <property type="match status" value="1"/>
</dbReference>
<evidence type="ECO:0000259" key="7">
    <source>
        <dbReference type="Pfam" id="PF16547"/>
    </source>
</evidence>
<evidence type="ECO:0000313" key="10">
    <source>
        <dbReference type="Proteomes" id="UP000005222"/>
    </source>
</evidence>
<keyword evidence="1" id="KW-0677">Repeat</keyword>
<feature type="domain" description="Proteasome activator Blm10 N-terminal" evidence="7">
    <location>
        <begin position="57"/>
        <end position="134"/>
    </location>
</feature>
<accession>G8YSG6</accession>
<evidence type="ECO:0000256" key="2">
    <source>
        <dbReference type="ARBA" id="ARBA00022763"/>
    </source>
</evidence>
<dbReference type="Proteomes" id="UP000005222">
    <property type="component" value="Chromosome C"/>
</dbReference>
<feature type="domain" description="Proteasome activator Blm10 middle HEAT repeats region" evidence="6">
    <location>
        <begin position="497"/>
        <end position="1030"/>
    </location>
</feature>
<feature type="compositionally biased region" description="Polar residues" evidence="4">
    <location>
        <begin position="1109"/>
        <end position="1127"/>
    </location>
</feature>
<dbReference type="Pfam" id="PF16507">
    <property type="entry name" value="HEAT_PSME4_mid"/>
    <property type="match status" value="1"/>
</dbReference>
<dbReference type="Gene3D" id="1.10.287.2210">
    <property type="match status" value="1"/>
</dbReference>
<dbReference type="FunCoup" id="G8YSG6">
    <property type="interactions" value="595"/>
</dbReference>
<dbReference type="InterPro" id="IPR021843">
    <property type="entry name" value="PSME4_C"/>
</dbReference>
<keyword evidence="10" id="KW-1185">Reference proteome</keyword>
<evidence type="ECO:0000256" key="4">
    <source>
        <dbReference type="SAM" id="MobiDB-lite"/>
    </source>
</evidence>
<evidence type="ECO:0000313" key="9">
    <source>
        <dbReference type="EMBL" id="CCE79089.1"/>
    </source>
</evidence>
<dbReference type="GO" id="GO:0016504">
    <property type="term" value="F:peptidase activator activity"/>
    <property type="evidence" value="ECO:0007669"/>
    <property type="project" value="InterPro"/>
</dbReference>
<dbReference type="OMA" id="ECTQLVP"/>
<sequence>MDPNSGRNSQIPRVPGNGSKPQHRWATEHTMRSDKDELTAPKPPLYEKQRRFSYTSIEGDRIKHYGLDYPEKWEELRRLQLDERSKYFARKRPRSLNLPGLLPYEIESPKYQANFLSHIVSHLYIAIKSLDIQGSLIISVNDLVSLKDAGDLSEVDLALETNIFEPATHSSDDVVMDDESNQFHFTDYLAAPENDYDDDDSYSGDEELEESNLSIQHKKSPKSAAVVSVRIWTHELLVWLRMKYDMPLSLRMDLAKVYYALCLCRGQDVNLKVYLKVFEALTKDYILLKEKGLILPWEGLLKEFENHFILADSLREQFEKKDHKLLVRLAERASIFFERKSLPHIFSVLASKFSITNSSLVLSSLAMSPRSFTKGGFDDPEDCRHYISVFFYMWAKLNKTPGIDSHVTSRLGSIAMSALIELSNNSGSRDFRIPGKYGLFSEVQIKFLFNALMNSLSIMKEKFGSLKTKFFHGFASLIIFSIIGDYGLDKNGILDQLETLVNAIESYVHPSNSGEWSRTISKLILSLVYQFHKRYVLENEKESLLTDLPNQYKLNDNVVSRFVKILLPVLKLGIQSKKDNVAEDYLTCYHLLAYLMPEEVLEEVLVDIYESLEGVISNHRVTAAIRTSEELVRYFASTKVFRVHLTNILQLTLPGVDSNDLDKTLHSLNFFAAVANFVPFHDLSDGLSDSSYAIQFTHSHLEYLQTKSVDGLLDGGKFTYTEEEEIEALKSASSNFKQIIKNLTRKIFLLLENLPDPSKSSGIEKDLAECLPKFIYIIIESLSDDIFKQFRDDFFEFVTNNTYHTLAAIVAEICGGLIKRDPSYLDTVSDLFIDKIREEITENNAGASRTGIDIIYRDQPLFWNIVILNECVGNGGQYTVKCGQKLIDLSSFLMDNVKGPAVFASSYLLNQILSSTTKIRINESRLISPAYEAKYGVTEKCWGGFQFDDYRFSDENLKFDWFIPSEKDVSFAVDFFQSYVSKCLDSFSKLMKKYTEIKDGDASSLVHLTDDMRSILLYLGYSISGISYLLDPSFEEDIPDLNSHETESVQQRLDLLKQIQAMTYLKNTPDDDLEVETLHENIGEIVKDLRNDELISKDSLFEETLENDFPSNSGGAKENVVTSNDSSLPDYKELESNKSSPSSSVRDSGSATPKLEGAEFSSLNPGVTFRERKLYTSRYFFGDNIDSRRSNEVYLRLHKTRNLIGKSLHMMSKFLLNYFHDNTKLFKHFLYVLSIWFSDVGSERLLDHSHAKISFDHVSMIQNINKVRKPYTRIAMGSAIESYHQLRLALHATSRSMTKLDKVLLEDVIKLSVSPYFAISKSAQSTLIEAKKRLSGSYGLIVRTSLKHLANALNEDNHKKIESGLSIFALKGINNRLQVDYSNMQKIVELLHKALQVDNHNVNEICNQLLKNLANNFALPSSTCLIDHDLIDCIRPPDEFIDLEIKAIRLAKERKRRLYLDRIKKLENYILSAESTSFFWKTSVINLSFLINIQLDIEMSLHENALKLLAKRASSDVPVISRLSLKGVSKIFSKVFHLSIYEYKKENLYDLHYLPKHIQIIDVFSSQGHEKKNVIIDHFKGNEESAFYVDQKPVEGWMFWEGTTQVVSDTWLSLLDLKSDYKDSLKILSSYITKDWFYNVVKLWVNEKDANSAFQGTDVFFTTTLIILIVNDFLEKISLDDIISVIHSIYVKDEKSTHIVVCELLAGLLVSMKFCESPVAYKIDESAHSFLKEIFDNDLNPDNRGIWTIFAWWVPTHLDSRRFPNVSSLITNFSIEKDSDFAFKEATRLSFIKSYASALTWSFPKSSRILNLCKNEISHHYQAIREQIGSLMATLTFSFFDDSFVNSEELISENSKGLEHLTDRLISKNHVVQSIPSIFEEVERNRLDIIDSSYQEILKSKYVFASDTILIWLNQALATSSSIVYQNHIVLYVIPFLMKLINMKEICQLTNMNPAAVMKEVSKTPFNDKNLERVVDILDSYSNTNITLTQFNALNAFTEIFYFKNLFVLTSEQRKRMIEMENKLIYHKSVEVREASAQTLSGFIHISPPGEINVVVKTLSLKYINDLDRVRKKYRKSGYRNMDSVDNISIHGSTLGLGALVNAYPFSSPPPKWIAGVLTALATKSSGMPGMVGKAAKDILGKFKKNRQDTWHIDSRVFSESQIEDLEGVLRKSYFV</sequence>
<dbReference type="InterPro" id="IPR035309">
    <property type="entry name" value="PSME4"/>
</dbReference>
<dbReference type="Pfam" id="PF11919">
    <property type="entry name" value="PSME4_C"/>
    <property type="match status" value="1"/>
</dbReference>
<dbReference type="STRING" id="559304.G8YSG6"/>
<organism evidence="8 10">
    <name type="scientific">Pichia sorbitophila (strain ATCC MYA-4447 / BCRC 22081 / CBS 7064 / NBRC 10061 / NRRL Y-12695)</name>
    <name type="common">Hybrid yeast</name>
    <dbReference type="NCBI Taxonomy" id="559304"/>
    <lineage>
        <taxon>Eukaryota</taxon>
        <taxon>Fungi</taxon>
        <taxon>Dikarya</taxon>
        <taxon>Ascomycota</taxon>
        <taxon>Saccharomycotina</taxon>
        <taxon>Pichiomycetes</taxon>
        <taxon>Debaryomycetaceae</taxon>
        <taxon>Millerozyma</taxon>
    </lineage>
</organism>
<evidence type="ECO:0000313" key="8">
    <source>
        <dbReference type="EMBL" id="CCE78503.1"/>
    </source>
</evidence>
<keyword evidence="3" id="KW-0234">DNA repair</keyword>
<dbReference type="GO" id="GO:0005829">
    <property type="term" value="C:cytosol"/>
    <property type="evidence" value="ECO:0007669"/>
    <property type="project" value="TreeGrafter"/>
</dbReference>
<dbReference type="GO" id="GO:0010499">
    <property type="term" value="P:proteasomal ubiquitin-independent protein catabolic process"/>
    <property type="evidence" value="ECO:0007669"/>
    <property type="project" value="TreeGrafter"/>
</dbReference>
<dbReference type="OrthoDB" id="17907at2759"/>
<dbReference type="GO" id="GO:0005634">
    <property type="term" value="C:nucleus"/>
    <property type="evidence" value="ECO:0007669"/>
    <property type="project" value="UniProtKB-SubCell"/>
</dbReference>
<evidence type="ECO:0000256" key="1">
    <source>
        <dbReference type="ARBA" id="ARBA00022737"/>
    </source>
</evidence>
<feature type="region of interest" description="Disordered" evidence="4">
    <location>
        <begin position="1"/>
        <end position="44"/>
    </location>
</feature>
<dbReference type="Proteomes" id="UP000005222">
    <property type="component" value="Chromosome D"/>
</dbReference>
<proteinExistence type="predicted"/>
<dbReference type="PANTHER" id="PTHR32170">
    <property type="entry name" value="PROTEASOME ACTIVATOR COMPLEX SUBUNIT 4"/>
    <property type="match status" value="1"/>
</dbReference>
<reference evidence="10" key="2">
    <citation type="journal article" date="2012" name="G3 (Bethesda)">
        <title>Pichia sorbitophila, an interspecies yeast hybrid reveals early steps of genome resolution following polyploidization.</title>
        <authorList>
            <person name="Leh Louis V."/>
            <person name="Despons L."/>
            <person name="Friedrich A."/>
            <person name="Martin T."/>
            <person name="Durrens P."/>
            <person name="Casaregola S."/>
            <person name="Neuveglise C."/>
            <person name="Fairhead C."/>
            <person name="Marck C."/>
            <person name="Cruz J.A."/>
            <person name="Straub M.L."/>
            <person name="Kugler V."/>
            <person name="Sacerdot C."/>
            <person name="Uzunov Z."/>
            <person name="Thierry A."/>
            <person name="Weiss S."/>
            <person name="Bleykasten C."/>
            <person name="De Montigny J."/>
            <person name="Jacques N."/>
            <person name="Jung P."/>
            <person name="Lemaire M."/>
            <person name="Mallet S."/>
            <person name="Morel G."/>
            <person name="Richard G.F."/>
            <person name="Sarkar A."/>
            <person name="Savel G."/>
            <person name="Schacherer J."/>
            <person name="Seret M.L."/>
            <person name="Talla E."/>
            <person name="Samson G."/>
            <person name="Jubin C."/>
            <person name="Poulain J."/>
            <person name="Vacherie B."/>
            <person name="Barbe V."/>
            <person name="Pelletier E."/>
            <person name="Sherman D.J."/>
            <person name="Westhof E."/>
            <person name="Weissenbach J."/>
            <person name="Baret P.V."/>
            <person name="Wincker P."/>
            <person name="Gaillardin C."/>
            <person name="Dujon B."/>
            <person name="Souciet J.L."/>
        </authorList>
    </citation>
    <scope>NUCLEOTIDE SEQUENCE [LARGE SCALE GENOMIC DNA]</scope>
    <source>
        <strain evidence="10">ATCC MYA-4447 / BCRC 22081 / CBS 7064 / NBRC 10061 / NRRL Y-12695</strain>
    </source>
</reference>
<dbReference type="Pfam" id="PF16547">
    <property type="entry name" value="BLM10_N"/>
    <property type="match status" value="1"/>
</dbReference>
<dbReference type="EMBL" id="FO082057">
    <property type="protein sequence ID" value="CCE78503.1"/>
    <property type="molecule type" value="Genomic_DNA"/>
</dbReference>
<evidence type="ECO:0000259" key="5">
    <source>
        <dbReference type="Pfam" id="PF11919"/>
    </source>
</evidence>
<dbReference type="InParanoid" id="G8YSG6"/>
<reference evidence="8" key="1">
    <citation type="submission" date="2011-10" db="EMBL/GenBank/DDBJ databases">
        <authorList>
            <person name="Genoscope - CEA"/>
        </authorList>
    </citation>
    <scope>NUCLEOTIDE SEQUENCE</scope>
</reference>
<feature type="domain" description="Proteasome activator complex subunit 4 C-terminal" evidence="5">
    <location>
        <begin position="2088"/>
        <end position="2176"/>
    </location>
</feature>
<name>G8YSG6_PICSO</name>
<dbReference type="HOGENOM" id="CLU_000772_0_0_1"/>
<keyword evidence="2" id="KW-0227">DNA damage</keyword>